<dbReference type="Proteomes" id="UP000027778">
    <property type="component" value="Unassembled WGS sequence"/>
</dbReference>
<dbReference type="STRING" id="574375.AZF08_10520"/>
<dbReference type="PANTHER" id="PTHR43252">
    <property type="entry name" value="TRANSCRIPTIONAL REGULATOR YQJI"/>
    <property type="match status" value="1"/>
</dbReference>
<dbReference type="eggNOG" id="COG1695">
    <property type="taxonomic scope" value="Bacteria"/>
</dbReference>
<dbReference type="InterPro" id="IPR036388">
    <property type="entry name" value="WH-like_DNA-bd_sf"/>
</dbReference>
<protein>
    <submittedName>
        <fullName evidence="2">PadR family transcriptional regulator</fullName>
    </submittedName>
</protein>
<feature type="domain" description="Transcription regulator PadR N-terminal" evidence="1">
    <location>
        <begin position="6"/>
        <end position="80"/>
    </location>
</feature>
<dbReference type="SUPFAM" id="SSF46785">
    <property type="entry name" value="Winged helix' DNA-binding domain"/>
    <property type="match status" value="1"/>
</dbReference>
<organism evidence="2 3">
    <name type="scientific">Bacillus gaemokensis</name>
    <dbReference type="NCBI Taxonomy" id="574375"/>
    <lineage>
        <taxon>Bacteria</taxon>
        <taxon>Bacillati</taxon>
        <taxon>Bacillota</taxon>
        <taxon>Bacilli</taxon>
        <taxon>Bacillales</taxon>
        <taxon>Bacillaceae</taxon>
        <taxon>Bacillus</taxon>
        <taxon>Bacillus cereus group</taxon>
    </lineage>
</organism>
<dbReference type="InterPro" id="IPR036390">
    <property type="entry name" value="WH_DNA-bd_sf"/>
</dbReference>
<dbReference type="InterPro" id="IPR005149">
    <property type="entry name" value="Tscrpt_reg_PadR_N"/>
</dbReference>
<evidence type="ECO:0000313" key="2">
    <source>
        <dbReference type="EMBL" id="KEK25077.1"/>
    </source>
</evidence>
<dbReference type="OrthoDB" id="9808762at2"/>
<dbReference type="AlphaFoldDB" id="A0A073KF60"/>
<reference evidence="2 3" key="1">
    <citation type="submission" date="2014-06" db="EMBL/GenBank/DDBJ databases">
        <title>Draft genome sequence of Bacillus gaemokensis JCM 15801 (MCCC 1A00707).</title>
        <authorList>
            <person name="Lai Q."/>
            <person name="Liu Y."/>
            <person name="Shao Z."/>
        </authorList>
    </citation>
    <scope>NUCLEOTIDE SEQUENCE [LARGE SCALE GENOMIC DNA]</scope>
    <source>
        <strain evidence="2 3">JCM 15801</strain>
    </source>
</reference>
<dbReference type="RefSeq" id="WP_033673729.1">
    <property type="nucleotide sequence ID" value="NZ_JOTM01000003.1"/>
</dbReference>
<accession>A0A073KF60</accession>
<comment type="caution">
    <text evidence="2">The sequence shown here is derived from an EMBL/GenBank/DDBJ whole genome shotgun (WGS) entry which is preliminary data.</text>
</comment>
<dbReference type="Pfam" id="PF03551">
    <property type="entry name" value="PadR"/>
    <property type="match status" value="1"/>
</dbReference>
<evidence type="ECO:0000313" key="3">
    <source>
        <dbReference type="Proteomes" id="UP000027778"/>
    </source>
</evidence>
<sequence>MTRLMVLGLLMQYGPMSGYELQQAMQSAQTDTWAGVFPASIYHALKKMDKERLVELDAVEKTGNRSKAIYSITPAGNDEFLILMLQSFQQSSVAFPTELYTALTFFNENTVSVDHISSALQDQKKTIIEMYESMKAGQSIKEKMIEIPEHVSLIFENIYEQCDVQLRFIEKMEKMLSRLEDKKHMEGK</sequence>
<keyword evidence="3" id="KW-1185">Reference proteome</keyword>
<evidence type="ECO:0000259" key="1">
    <source>
        <dbReference type="Pfam" id="PF03551"/>
    </source>
</evidence>
<dbReference type="PANTHER" id="PTHR43252:SF6">
    <property type="entry name" value="NEGATIVE TRANSCRIPTION REGULATOR PADR"/>
    <property type="match status" value="1"/>
</dbReference>
<gene>
    <name evidence="2" type="ORF">BAGA_18490</name>
</gene>
<dbReference type="EMBL" id="JOTM01000003">
    <property type="protein sequence ID" value="KEK25077.1"/>
    <property type="molecule type" value="Genomic_DNA"/>
</dbReference>
<dbReference type="Gene3D" id="1.10.10.10">
    <property type="entry name" value="Winged helix-like DNA-binding domain superfamily/Winged helix DNA-binding domain"/>
    <property type="match status" value="1"/>
</dbReference>
<proteinExistence type="predicted"/>
<name>A0A073KF60_9BACI</name>